<protein>
    <recommendedName>
        <fullName evidence="3">ZAD domain-containing protein</fullName>
    </recommendedName>
</protein>
<proteinExistence type="predicted"/>
<comment type="caution">
    <text evidence="4">The sequence shown here is derived from an EMBL/GenBank/DDBJ whole genome shotgun (WGS) entry which is preliminary data.</text>
</comment>
<feature type="region of interest" description="Disordered" evidence="2">
    <location>
        <begin position="142"/>
        <end position="174"/>
    </location>
</feature>
<feature type="domain" description="ZAD" evidence="3">
    <location>
        <begin position="10"/>
        <end position="90"/>
    </location>
</feature>
<evidence type="ECO:0000313" key="4">
    <source>
        <dbReference type="EMBL" id="KAG7295452.1"/>
    </source>
</evidence>
<feature type="compositionally biased region" description="Basic and acidic residues" evidence="2">
    <location>
        <begin position="151"/>
        <end position="165"/>
    </location>
</feature>
<sequence length="174" mass="20169">MTELCIKTSSLCRCCHAKGDFKSLSMPYTHLGKEEIYSHLLKECFDIFISPPLDTLAQLHSICNECVTSLQQAWRFKQQVLTCENKFLELYGNKLKLKAEFLANDVKQEIFADEDCDRGDLDHKFRDEEDEKPIRVEVFFEQLPAQGGTSNERENTCREREKMEENDGDDSLSD</sequence>
<keyword evidence="5" id="KW-1185">Reference proteome</keyword>
<organism evidence="4 5">
    <name type="scientific">Plutella xylostella</name>
    <name type="common">Diamondback moth</name>
    <name type="synonym">Plutella maculipennis</name>
    <dbReference type="NCBI Taxonomy" id="51655"/>
    <lineage>
        <taxon>Eukaryota</taxon>
        <taxon>Metazoa</taxon>
        <taxon>Ecdysozoa</taxon>
        <taxon>Arthropoda</taxon>
        <taxon>Hexapoda</taxon>
        <taxon>Insecta</taxon>
        <taxon>Pterygota</taxon>
        <taxon>Neoptera</taxon>
        <taxon>Endopterygota</taxon>
        <taxon>Lepidoptera</taxon>
        <taxon>Glossata</taxon>
        <taxon>Ditrysia</taxon>
        <taxon>Yponomeutoidea</taxon>
        <taxon>Plutellidae</taxon>
        <taxon>Plutella</taxon>
    </lineage>
</organism>
<evidence type="ECO:0000313" key="5">
    <source>
        <dbReference type="Proteomes" id="UP000823941"/>
    </source>
</evidence>
<gene>
    <name evidence="4" type="ORF">JYU34_021639</name>
</gene>
<feature type="non-terminal residue" evidence="4">
    <location>
        <position position="174"/>
    </location>
</feature>
<reference evidence="4 5" key="1">
    <citation type="submission" date="2021-06" db="EMBL/GenBank/DDBJ databases">
        <title>A haploid diamondback moth (Plutella xylostella L.) genome assembly resolves 31 chromosomes and identifies a diamide resistance mutation.</title>
        <authorList>
            <person name="Ward C.M."/>
            <person name="Perry K.D."/>
            <person name="Baker G."/>
            <person name="Powis K."/>
            <person name="Heckel D.G."/>
            <person name="Baxter S.W."/>
        </authorList>
    </citation>
    <scope>NUCLEOTIDE SEQUENCE [LARGE SCALE GENOMIC DNA]</scope>
    <source>
        <strain evidence="4 5">LV</strain>
        <tissue evidence="4">Single pupa</tissue>
    </source>
</reference>
<feature type="binding site" evidence="1">
    <location>
        <position position="63"/>
    </location>
    <ligand>
        <name>Zn(2+)</name>
        <dbReference type="ChEBI" id="CHEBI:29105"/>
    </ligand>
</feature>
<feature type="binding site" evidence="1">
    <location>
        <position position="66"/>
    </location>
    <ligand>
        <name>Zn(2+)</name>
        <dbReference type="ChEBI" id="CHEBI:29105"/>
    </ligand>
</feature>
<keyword evidence="1" id="KW-0863">Zinc-finger</keyword>
<evidence type="ECO:0000256" key="1">
    <source>
        <dbReference type="PROSITE-ProRule" id="PRU01263"/>
    </source>
</evidence>
<keyword evidence="1" id="KW-0862">Zinc</keyword>
<dbReference type="EMBL" id="JAHIBW010000030">
    <property type="protein sequence ID" value="KAG7295452.1"/>
    <property type="molecule type" value="Genomic_DNA"/>
</dbReference>
<name>A0ABQ7PR57_PLUXY</name>
<dbReference type="SMART" id="SM00868">
    <property type="entry name" value="zf-AD"/>
    <property type="match status" value="1"/>
</dbReference>
<dbReference type="PROSITE" id="PS51915">
    <property type="entry name" value="ZAD"/>
    <property type="match status" value="1"/>
</dbReference>
<evidence type="ECO:0000259" key="3">
    <source>
        <dbReference type="PROSITE" id="PS51915"/>
    </source>
</evidence>
<accession>A0ABQ7PR57</accession>
<feature type="binding site" evidence="1">
    <location>
        <position position="15"/>
    </location>
    <ligand>
        <name>Zn(2+)</name>
        <dbReference type="ChEBI" id="CHEBI:29105"/>
    </ligand>
</feature>
<evidence type="ECO:0000256" key="2">
    <source>
        <dbReference type="SAM" id="MobiDB-lite"/>
    </source>
</evidence>
<feature type="binding site" evidence="1">
    <location>
        <position position="12"/>
    </location>
    <ligand>
        <name>Zn(2+)</name>
        <dbReference type="ChEBI" id="CHEBI:29105"/>
    </ligand>
</feature>
<dbReference type="InterPro" id="IPR012934">
    <property type="entry name" value="Znf_AD"/>
</dbReference>
<dbReference type="Proteomes" id="UP000823941">
    <property type="component" value="Chromosome 30"/>
</dbReference>
<dbReference type="Pfam" id="PF07776">
    <property type="entry name" value="zf-AD"/>
    <property type="match status" value="1"/>
</dbReference>
<dbReference type="Gene3D" id="3.40.1800.20">
    <property type="match status" value="1"/>
</dbReference>
<keyword evidence="1" id="KW-0479">Metal-binding</keyword>